<evidence type="ECO:0000256" key="2">
    <source>
        <dbReference type="ARBA" id="ARBA00004496"/>
    </source>
</evidence>
<dbReference type="GO" id="GO:0005737">
    <property type="term" value="C:cytoplasm"/>
    <property type="evidence" value="ECO:0007669"/>
    <property type="project" value="UniProtKB-SubCell"/>
</dbReference>
<keyword evidence="5 12" id="KW-0694">RNA-binding</keyword>
<dbReference type="GO" id="GO:0003723">
    <property type="term" value="F:RNA binding"/>
    <property type="evidence" value="ECO:0007669"/>
    <property type="project" value="UniProtKB-UniRule"/>
</dbReference>
<reference evidence="15" key="2">
    <citation type="submission" date="2025-08" db="UniProtKB">
        <authorList>
            <consortium name="Ensembl"/>
        </authorList>
    </citation>
    <scope>IDENTIFICATION</scope>
</reference>
<evidence type="ECO:0000256" key="12">
    <source>
        <dbReference type="PROSITE-ProRule" id="PRU00176"/>
    </source>
</evidence>
<dbReference type="FunFam" id="3.30.70.330:FF:000311">
    <property type="entry name" value="polyadenylate-binding protein 2"/>
    <property type="match status" value="1"/>
</dbReference>
<evidence type="ECO:0000256" key="9">
    <source>
        <dbReference type="ARBA" id="ARBA00075946"/>
    </source>
</evidence>
<dbReference type="GO" id="GO:0005634">
    <property type="term" value="C:nucleus"/>
    <property type="evidence" value="ECO:0007669"/>
    <property type="project" value="UniProtKB-SubCell"/>
</dbReference>
<dbReference type="InterPro" id="IPR000504">
    <property type="entry name" value="RRM_dom"/>
</dbReference>
<reference evidence="15 16" key="1">
    <citation type="journal article" date="2005" name="Nature">
        <title>Initial sequence of the chimpanzee genome and comparison with the human genome.</title>
        <authorList>
            <consortium name="Chimpanzee sequencing and analysis consortium"/>
        </authorList>
    </citation>
    <scope>NUCLEOTIDE SEQUENCE [LARGE SCALE GENOMIC DNA]</scope>
</reference>
<dbReference type="SUPFAM" id="SSF54928">
    <property type="entry name" value="RNA-binding domain, RBD"/>
    <property type="match status" value="1"/>
</dbReference>
<evidence type="ECO:0000313" key="15">
    <source>
        <dbReference type="Ensembl" id="ENSPTRP00000085323.1"/>
    </source>
</evidence>
<evidence type="ECO:0000256" key="6">
    <source>
        <dbReference type="ARBA" id="ARBA00023054"/>
    </source>
</evidence>
<dbReference type="OMA" id="PGHAERM"/>
<evidence type="ECO:0000256" key="4">
    <source>
        <dbReference type="ARBA" id="ARBA00022664"/>
    </source>
</evidence>
<sequence>RVSRQQRAAGAAGGRASGSGRWRHLVPGAGGEAGEGAPGGVGDYGNGLESEELEPGSGAPGSQEEEEDAIEDPELEAIKARVREMEEEAEKLKELQNEVEKQMSMSPPPGNPGPADARSIYVGNVDYGATAEELEAHFHGCGSVNRVTILCDQFSGHSKGFAYIEFSDKESVRTSLALDDSLFRGRPGISTTDRGFPRACYHARTTNYNSSLSQFHSGFNSRPRGHVYRGQARATSWYSPY</sequence>
<dbReference type="Pfam" id="PF00076">
    <property type="entry name" value="RRM_1"/>
    <property type="match status" value="1"/>
</dbReference>
<dbReference type="AlphaFoldDB" id="A0A2I3T814"/>
<dbReference type="Proteomes" id="UP000002277">
    <property type="component" value="Chromosome X"/>
</dbReference>
<dbReference type="EMBL" id="AACZ04026489">
    <property type="status" value="NOT_ANNOTATED_CDS"/>
    <property type="molecule type" value="Genomic_DNA"/>
</dbReference>
<organism evidence="15 16">
    <name type="scientific">Pan troglodytes</name>
    <name type="common">Chimpanzee</name>
    <dbReference type="NCBI Taxonomy" id="9598"/>
    <lineage>
        <taxon>Eukaryota</taxon>
        <taxon>Metazoa</taxon>
        <taxon>Chordata</taxon>
        <taxon>Craniata</taxon>
        <taxon>Vertebrata</taxon>
        <taxon>Euteleostomi</taxon>
        <taxon>Mammalia</taxon>
        <taxon>Eutheria</taxon>
        <taxon>Euarchontoglires</taxon>
        <taxon>Primates</taxon>
        <taxon>Haplorrhini</taxon>
        <taxon>Catarrhini</taxon>
        <taxon>Hominidae</taxon>
        <taxon>Pan</taxon>
    </lineage>
</organism>
<dbReference type="Ensembl" id="ENSPTRT00000086483.1">
    <property type="protein sequence ID" value="ENSPTRP00000085323.1"/>
    <property type="gene ID" value="ENSPTRG00000047273.1"/>
</dbReference>
<feature type="region of interest" description="Disordered" evidence="13">
    <location>
        <begin position="1"/>
        <end position="78"/>
    </location>
</feature>
<reference evidence="15" key="3">
    <citation type="submission" date="2025-09" db="UniProtKB">
        <authorList>
            <consortium name="Ensembl"/>
        </authorList>
    </citation>
    <scope>IDENTIFICATION</scope>
</reference>
<keyword evidence="6" id="KW-0175">Coiled coil</keyword>
<dbReference type="InterPro" id="IPR012677">
    <property type="entry name" value="Nucleotide-bd_a/b_plait_sf"/>
</dbReference>
<accession>A0A2I3T814</accession>
<evidence type="ECO:0000256" key="5">
    <source>
        <dbReference type="ARBA" id="ARBA00022884"/>
    </source>
</evidence>
<name>A0A2I3T814_PANTR</name>
<dbReference type="SMART" id="SM00360">
    <property type="entry name" value="RRM"/>
    <property type="match status" value="1"/>
</dbReference>
<keyword evidence="4" id="KW-0507">mRNA processing</keyword>
<evidence type="ECO:0000256" key="8">
    <source>
        <dbReference type="ARBA" id="ARBA00071377"/>
    </source>
</evidence>
<dbReference type="Gene3D" id="3.30.70.330">
    <property type="match status" value="1"/>
</dbReference>
<evidence type="ECO:0000256" key="13">
    <source>
        <dbReference type="SAM" id="MobiDB-lite"/>
    </source>
</evidence>
<evidence type="ECO:0000256" key="7">
    <source>
        <dbReference type="ARBA" id="ARBA00023242"/>
    </source>
</evidence>
<protein>
    <recommendedName>
        <fullName evidence="8">Polyadenylate-binding protein 2</fullName>
    </recommendedName>
    <alternativeName>
        <fullName evidence="9">Nuclear poly(A)-binding protein 1</fullName>
    </alternativeName>
    <alternativeName>
        <fullName evidence="11">Poly(A)-binding protein II</fullName>
    </alternativeName>
    <alternativeName>
        <fullName evidence="10">Polyadenylate-binding nuclear protein 1</fullName>
    </alternativeName>
</protein>
<evidence type="ECO:0000313" key="16">
    <source>
        <dbReference type="Proteomes" id="UP000002277"/>
    </source>
</evidence>
<dbReference type="GeneTree" id="ENSGT00940000154606"/>
<feature type="compositionally biased region" description="Gly residues" evidence="13">
    <location>
        <begin position="28"/>
        <end position="45"/>
    </location>
</feature>
<dbReference type="InterPro" id="IPR035979">
    <property type="entry name" value="RBD_domain_sf"/>
</dbReference>
<dbReference type="PANTHER" id="PTHR23236:SF16">
    <property type="entry name" value="POLYADENYLATE-BINDING PROTEIN 2"/>
    <property type="match status" value="1"/>
</dbReference>
<keyword evidence="16" id="KW-1185">Reference proteome</keyword>
<comment type="subcellular location">
    <subcellularLocation>
        <location evidence="2">Cytoplasm</location>
    </subcellularLocation>
    <subcellularLocation>
        <location evidence="1">Nucleus</location>
    </subcellularLocation>
</comment>
<evidence type="ECO:0000256" key="1">
    <source>
        <dbReference type="ARBA" id="ARBA00004123"/>
    </source>
</evidence>
<dbReference type="PANTHER" id="PTHR23236">
    <property type="entry name" value="EUKARYOTIC TRANSLATION INITIATION FACTOR 4B/4H"/>
    <property type="match status" value="1"/>
</dbReference>
<dbReference type="GO" id="GO:0006397">
    <property type="term" value="P:mRNA processing"/>
    <property type="evidence" value="ECO:0007669"/>
    <property type="project" value="UniProtKB-KW"/>
</dbReference>
<evidence type="ECO:0000256" key="11">
    <source>
        <dbReference type="ARBA" id="ARBA00083449"/>
    </source>
</evidence>
<feature type="compositionally biased region" description="Acidic residues" evidence="13">
    <location>
        <begin position="63"/>
        <end position="75"/>
    </location>
</feature>
<feature type="domain" description="RRM" evidence="14">
    <location>
        <begin position="118"/>
        <end position="187"/>
    </location>
</feature>
<keyword evidence="7" id="KW-0539">Nucleus</keyword>
<dbReference type="Bgee" id="ENSPTRG00000047273">
    <property type="expression patterns" value="Expressed in bone marrow and 9 other cell types or tissues"/>
</dbReference>
<keyword evidence="3" id="KW-0963">Cytoplasm</keyword>
<dbReference type="PROSITE" id="PS50102">
    <property type="entry name" value="RRM"/>
    <property type="match status" value="1"/>
</dbReference>
<evidence type="ECO:0000256" key="10">
    <source>
        <dbReference type="ARBA" id="ARBA00081618"/>
    </source>
</evidence>
<evidence type="ECO:0000256" key="3">
    <source>
        <dbReference type="ARBA" id="ARBA00022490"/>
    </source>
</evidence>
<feature type="compositionally biased region" description="Low complexity" evidence="13">
    <location>
        <begin position="1"/>
        <end position="10"/>
    </location>
</feature>
<evidence type="ECO:0000259" key="14">
    <source>
        <dbReference type="PROSITE" id="PS50102"/>
    </source>
</evidence>
<proteinExistence type="predicted"/>